<dbReference type="Proteomes" id="UP001549047">
    <property type="component" value="Unassembled WGS sequence"/>
</dbReference>
<feature type="transmembrane region" description="Helical" evidence="2">
    <location>
        <begin position="92"/>
        <end position="115"/>
    </location>
</feature>
<keyword evidence="2" id="KW-1133">Transmembrane helix</keyword>
<dbReference type="EMBL" id="JBEPMB010000004">
    <property type="protein sequence ID" value="MET3614421.1"/>
    <property type="molecule type" value="Genomic_DNA"/>
</dbReference>
<keyword evidence="4" id="KW-1185">Reference proteome</keyword>
<proteinExistence type="predicted"/>
<protein>
    <recommendedName>
        <fullName evidence="5">Mitochondrial inner membrane protein</fullName>
    </recommendedName>
</protein>
<keyword evidence="2" id="KW-0472">Membrane</keyword>
<comment type="caution">
    <text evidence="3">The sequence shown here is derived from an EMBL/GenBank/DDBJ whole genome shotgun (WGS) entry which is preliminary data.</text>
</comment>
<organism evidence="3 4">
    <name type="scientific">Rhizobium aquaticum</name>
    <dbReference type="NCBI Taxonomy" id="1549636"/>
    <lineage>
        <taxon>Bacteria</taxon>
        <taxon>Pseudomonadati</taxon>
        <taxon>Pseudomonadota</taxon>
        <taxon>Alphaproteobacteria</taxon>
        <taxon>Hyphomicrobiales</taxon>
        <taxon>Rhizobiaceae</taxon>
        <taxon>Rhizobium/Agrobacterium group</taxon>
        <taxon>Rhizobium</taxon>
    </lineage>
</organism>
<evidence type="ECO:0008006" key="5">
    <source>
        <dbReference type="Google" id="ProtNLM"/>
    </source>
</evidence>
<dbReference type="RefSeq" id="WP_354556930.1">
    <property type="nucleotide sequence ID" value="NZ_JBEPMB010000004.1"/>
</dbReference>
<accession>A0ABV2J110</accession>
<evidence type="ECO:0000256" key="2">
    <source>
        <dbReference type="SAM" id="Phobius"/>
    </source>
</evidence>
<reference evidence="3 4" key="1">
    <citation type="submission" date="2024-06" db="EMBL/GenBank/DDBJ databases">
        <title>Genomic Encyclopedia of Type Strains, Phase IV (KMG-IV): sequencing the most valuable type-strain genomes for metagenomic binning, comparative biology and taxonomic classification.</title>
        <authorList>
            <person name="Goeker M."/>
        </authorList>
    </citation>
    <scope>NUCLEOTIDE SEQUENCE [LARGE SCALE GENOMIC DNA]</scope>
    <source>
        <strain evidence="3 4">DSM 29780</strain>
    </source>
</reference>
<evidence type="ECO:0000313" key="3">
    <source>
        <dbReference type="EMBL" id="MET3614421.1"/>
    </source>
</evidence>
<feature type="region of interest" description="Disordered" evidence="1">
    <location>
        <begin position="1"/>
        <end position="86"/>
    </location>
</feature>
<gene>
    <name evidence="3" type="ORF">ABID16_002758</name>
</gene>
<keyword evidence="2" id="KW-0812">Transmembrane</keyword>
<feature type="compositionally biased region" description="Low complexity" evidence="1">
    <location>
        <begin position="36"/>
        <end position="58"/>
    </location>
</feature>
<sequence>MSNGNPPRRSRKSEEPQTIDLEAERIVTPSDDAAKPEAAVEAAAASEAPTESAAASEPSPDPVVEPAPQAAPSSETPSSTEKRGSGGGGAGLIAAGIVGGLVVLVGAGAAQYAGFVPNLGPAQKIQLPDYAGQIAGLQQKLADVEKKAANPPVTNLAPVEDRLKNIETAMSKLPVGDLTDVLAIKGKLDETAGKMDKVDAQMASVANRLQQTEAKVNAPRDDVDVARAIASAGLKAAIDRGGPFQAELQTLASVAPNDEAVAALQAFAAKGVPSRSDLIKRYPDAADQMLAVLNKPVAGQSLSDRLFKSAFSVIKVRPVGNVEGTSPDAIIARIGDKLQGSDLAGALREWDTLPDNLKAADQDYHAALEARVKVEALVAQALEHAVKTTGKRG</sequence>
<evidence type="ECO:0000256" key="1">
    <source>
        <dbReference type="SAM" id="MobiDB-lite"/>
    </source>
</evidence>
<evidence type="ECO:0000313" key="4">
    <source>
        <dbReference type="Proteomes" id="UP001549047"/>
    </source>
</evidence>
<name>A0ABV2J110_9HYPH</name>